<dbReference type="EMBL" id="QZKI01000077">
    <property type="protein sequence ID" value="RJP69899.1"/>
    <property type="molecule type" value="Genomic_DNA"/>
</dbReference>
<organism evidence="1 2">
    <name type="scientific">Candidatus Abyssobacteria bacterium SURF_17</name>
    <dbReference type="NCBI Taxonomy" id="2093361"/>
    <lineage>
        <taxon>Bacteria</taxon>
        <taxon>Pseudomonadati</taxon>
        <taxon>Candidatus Hydrogenedentota</taxon>
        <taxon>Candidatus Abyssobacteria</taxon>
    </lineage>
</organism>
<protein>
    <recommendedName>
        <fullName evidence="3">Metanogen output domain-containing protein</fullName>
    </recommendedName>
</protein>
<accession>A0A419EY52</accession>
<dbReference type="Proteomes" id="UP000285961">
    <property type="component" value="Unassembled WGS sequence"/>
</dbReference>
<reference evidence="1 2" key="1">
    <citation type="journal article" date="2017" name="ISME J.">
        <title>Energy and carbon metabolisms in a deep terrestrial subsurface fluid microbial community.</title>
        <authorList>
            <person name="Momper L."/>
            <person name="Jungbluth S.P."/>
            <person name="Lee M.D."/>
            <person name="Amend J.P."/>
        </authorList>
    </citation>
    <scope>NUCLEOTIDE SEQUENCE [LARGE SCALE GENOMIC DNA]</scope>
    <source>
        <strain evidence="1">SURF_17</strain>
    </source>
</reference>
<name>A0A419EY52_9BACT</name>
<sequence>MSERTLLRNSCYVIPMREKLSVHIRRLVLIPYLFLRYAMRRFIPTEMENSGDVVRTYVRDHEAKRTLRALGIQERDATAAIKAATYMHNLTHPLGDITEMTPQRSVRIEKHCPFARFLSPDKCRDLISGPAFRGLCEAIHPNLIHTHTEYLSGGDDMCDLVFELKE</sequence>
<gene>
    <name evidence="1" type="ORF">C4532_10215</name>
</gene>
<proteinExistence type="predicted"/>
<dbReference type="AlphaFoldDB" id="A0A419EY52"/>
<comment type="caution">
    <text evidence="1">The sequence shown here is derived from an EMBL/GenBank/DDBJ whole genome shotgun (WGS) entry which is preliminary data.</text>
</comment>
<evidence type="ECO:0000313" key="2">
    <source>
        <dbReference type="Proteomes" id="UP000285961"/>
    </source>
</evidence>
<evidence type="ECO:0008006" key="3">
    <source>
        <dbReference type="Google" id="ProtNLM"/>
    </source>
</evidence>
<evidence type="ECO:0000313" key="1">
    <source>
        <dbReference type="EMBL" id="RJP69899.1"/>
    </source>
</evidence>